<feature type="domain" description="ENTH" evidence="2">
    <location>
        <begin position="10"/>
        <end position="143"/>
    </location>
</feature>
<dbReference type="PANTHER" id="PTHR12276:SF115">
    <property type="entry name" value="FI19443P1"/>
    <property type="match status" value="1"/>
</dbReference>
<dbReference type="PANTHER" id="PTHR12276">
    <property type="entry name" value="EPSIN/ENT-RELATED"/>
    <property type="match status" value="1"/>
</dbReference>
<reference evidence="3 4" key="1">
    <citation type="submission" date="2019-04" db="EMBL/GenBank/DDBJ databases">
        <title>Annotation for the trematode Fasciola gigantica.</title>
        <authorList>
            <person name="Choi Y.-J."/>
        </authorList>
    </citation>
    <scope>NUCLEOTIDE SEQUENCE [LARGE SCALE GENOMIC DNA]</scope>
    <source>
        <strain evidence="3">Uganda_cow_1</strain>
    </source>
</reference>
<dbReference type="InterPro" id="IPR013809">
    <property type="entry name" value="ENTH"/>
</dbReference>
<dbReference type="GO" id="GO:0030125">
    <property type="term" value="C:clathrin vesicle coat"/>
    <property type="evidence" value="ECO:0007669"/>
    <property type="project" value="TreeGrafter"/>
</dbReference>
<feature type="region of interest" description="Disordered" evidence="1">
    <location>
        <begin position="388"/>
        <end position="445"/>
    </location>
</feature>
<protein>
    <recommendedName>
        <fullName evidence="2">ENTH domain-containing protein</fullName>
    </recommendedName>
</protein>
<dbReference type="GO" id="GO:0006897">
    <property type="term" value="P:endocytosis"/>
    <property type="evidence" value="ECO:0007669"/>
    <property type="project" value="TreeGrafter"/>
</dbReference>
<dbReference type="Gene3D" id="1.25.40.90">
    <property type="match status" value="1"/>
</dbReference>
<name>A0A504YLW6_FASGI</name>
<keyword evidence="4" id="KW-1185">Reference proteome</keyword>
<evidence type="ECO:0000313" key="3">
    <source>
        <dbReference type="EMBL" id="TPP61309.1"/>
    </source>
</evidence>
<organism evidence="3 4">
    <name type="scientific">Fasciola gigantica</name>
    <name type="common">Giant liver fluke</name>
    <dbReference type="NCBI Taxonomy" id="46835"/>
    <lineage>
        <taxon>Eukaryota</taxon>
        <taxon>Metazoa</taxon>
        <taxon>Spiralia</taxon>
        <taxon>Lophotrochozoa</taxon>
        <taxon>Platyhelminthes</taxon>
        <taxon>Trematoda</taxon>
        <taxon>Digenea</taxon>
        <taxon>Plagiorchiida</taxon>
        <taxon>Echinostomata</taxon>
        <taxon>Echinostomatoidea</taxon>
        <taxon>Fasciolidae</taxon>
        <taxon>Fasciola</taxon>
    </lineage>
</organism>
<dbReference type="AlphaFoldDB" id="A0A504YLW6"/>
<dbReference type="Pfam" id="PF01417">
    <property type="entry name" value="ENTH"/>
    <property type="match status" value="1"/>
</dbReference>
<dbReference type="GO" id="GO:0005886">
    <property type="term" value="C:plasma membrane"/>
    <property type="evidence" value="ECO:0007669"/>
    <property type="project" value="TreeGrafter"/>
</dbReference>
<accession>A0A504YLW6</accession>
<feature type="non-terminal residue" evidence="3">
    <location>
        <position position="1"/>
    </location>
</feature>
<feature type="compositionally biased region" description="Low complexity" evidence="1">
    <location>
        <begin position="396"/>
        <end position="413"/>
    </location>
</feature>
<feature type="compositionally biased region" description="Polar residues" evidence="1">
    <location>
        <begin position="218"/>
        <end position="227"/>
    </location>
</feature>
<feature type="compositionally biased region" description="Polar residues" evidence="1">
    <location>
        <begin position="436"/>
        <end position="445"/>
    </location>
</feature>
<comment type="caution">
    <text evidence="3">The sequence shown here is derived from an EMBL/GenBank/DDBJ whole genome shotgun (WGS) entry which is preliminary data.</text>
</comment>
<dbReference type="InterPro" id="IPR008942">
    <property type="entry name" value="ENTH_VHS"/>
</dbReference>
<evidence type="ECO:0000259" key="2">
    <source>
        <dbReference type="PROSITE" id="PS50942"/>
    </source>
</evidence>
<gene>
    <name evidence="3" type="ORF">FGIG_04606</name>
</gene>
<dbReference type="SMART" id="SM00273">
    <property type="entry name" value="ENTH"/>
    <property type="match status" value="1"/>
</dbReference>
<sequence length="575" mass="63818">RKVIQRKIKSAIRGYSRVEELVRKATCSDPWGPSSTQLLQVAQCASSYTDIEQIMRVLWKRLLAGGRSWLYVYKTLIVLEYLIKYGVDAVIEQCQSNRVYLATFLHFDTVQTDLSRRQVSLIRDRAQSILDLLDDSQYRFDEQERLHRIIGGLNSTLDLHGLRPANMRRSVSLDPVRGHTLYTARGAHSSQDIHPYHAQHASAPDAHNSGRPRHSSGGLHSTPQPRGTVQEDEELELQMRVAMALSLAESHKREHSNWQHFDTDSSSSQVPPMQTEQITHHLDALPLEPDEEPCQTQQQQHQHTKLRLHSTCTPSPFVLNEILGTGEVPQTEHMNEDPWAPLPDSGSHNPVPELGDPTPCDSMKPTRSLTVYEELALVDFTRTSNHLDGVGDKTETTTTTPFPQTSTTPSTNPFLNEATIPSSSNGASVDAVTEQGRPTNPSQVAGSFLGEYSKLVDLENLMHPQFLLPGRLREQNKSKALSLAALKNEKSTDGKTGKSFVPDNQSVSFVPGSSSLQSVTHYPNMFTFDQAKNSTTFSEDIHFGTAAFPTGSSSLGLLIGSAHHQPQTLSSNPFL</sequence>
<dbReference type="CDD" id="cd03571">
    <property type="entry name" value="ENTH"/>
    <property type="match status" value="1"/>
</dbReference>
<dbReference type="GO" id="GO:0005543">
    <property type="term" value="F:phospholipid binding"/>
    <property type="evidence" value="ECO:0007669"/>
    <property type="project" value="TreeGrafter"/>
</dbReference>
<dbReference type="Proteomes" id="UP000316759">
    <property type="component" value="Unassembled WGS sequence"/>
</dbReference>
<dbReference type="SUPFAM" id="SSF48464">
    <property type="entry name" value="ENTH/VHS domain"/>
    <property type="match status" value="1"/>
</dbReference>
<dbReference type="GO" id="GO:0005768">
    <property type="term" value="C:endosome"/>
    <property type="evidence" value="ECO:0007669"/>
    <property type="project" value="TreeGrafter"/>
</dbReference>
<feature type="region of interest" description="Disordered" evidence="1">
    <location>
        <begin position="200"/>
        <end position="229"/>
    </location>
</feature>
<dbReference type="PROSITE" id="PS50942">
    <property type="entry name" value="ENTH"/>
    <property type="match status" value="1"/>
</dbReference>
<dbReference type="EMBL" id="SUNJ01008352">
    <property type="protein sequence ID" value="TPP61309.1"/>
    <property type="molecule type" value="Genomic_DNA"/>
</dbReference>
<dbReference type="GO" id="GO:0030276">
    <property type="term" value="F:clathrin binding"/>
    <property type="evidence" value="ECO:0007669"/>
    <property type="project" value="TreeGrafter"/>
</dbReference>
<proteinExistence type="predicted"/>
<dbReference type="STRING" id="46835.A0A504YLW6"/>
<dbReference type="OrthoDB" id="4033880at2759"/>
<evidence type="ECO:0000256" key="1">
    <source>
        <dbReference type="SAM" id="MobiDB-lite"/>
    </source>
</evidence>
<feature type="region of interest" description="Disordered" evidence="1">
    <location>
        <begin position="330"/>
        <end position="349"/>
    </location>
</feature>
<evidence type="ECO:0000313" key="4">
    <source>
        <dbReference type="Proteomes" id="UP000316759"/>
    </source>
</evidence>